<dbReference type="InterPro" id="IPR011006">
    <property type="entry name" value="CheY-like_superfamily"/>
</dbReference>
<reference evidence="4 5" key="1">
    <citation type="submission" date="2015-07" db="EMBL/GenBank/DDBJ databases">
        <title>Isolation and Genomic Characterization of a Novel Halophilic Metal-Reducing Deltaproteobacterium from the Deep Subsurface.</title>
        <authorList>
            <person name="Badalamenti J.P."/>
            <person name="Summers Z.M."/>
            <person name="Gralnick J.A."/>
            <person name="Bond D.R."/>
        </authorList>
    </citation>
    <scope>NUCLEOTIDE SEQUENCE [LARGE SCALE GENOMIC DNA]</scope>
    <source>
        <strain evidence="4 5">WTL</strain>
    </source>
</reference>
<dbReference type="Proteomes" id="UP000057158">
    <property type="component" value="Chromosome"/>
</dbReference>
<dbReference type="GO" id="GO:0000160">
    <property type="term" value="P:phosphorelay signal transduction system"/>
    <property type="evidence" value="ECO:0007669"/>
    <property type="project" value="InterPro"/>
</dbReference>
<evidence type="ECO:0000259" key="3">
    <source>
        <dbReference type="PROSITE" id="PS50110"/>
    </source>
</evidence>
<dbReference type="OrthoDB" id="9786548at2"/>
<dbReference type="KEGG" id="des:DSOUD_1430"/>
<dbReference type="InterPro" id="IPR001789">
    <property type="entry name" value="Sig_transdc_resp-reg_receiver"/>
</dbReference>
<organism evidence="4 5">
    <name type="scientific">Desulfuromonas soudanensis</name>
    <dbReference type="NCBI Taxonomy" id="1603606"/>
    <lineage>
        <taxon>Bacteria</taxon>
        <taxon>Pseudomonadati</taxon>
        <taxon>Thermodesulfobacteriota</taxon>
        <taxon>Desulfuromonadia</taxon>
        <taxon>Desulfuromonadales</taxon>
        <taxon>Desulfuromonadaceae</taxon>
        <taxon>Desulfuromonas</taxon>
    </lineage>
</organism>
<evidence type="ECO:0000256" key="1">
    <source>
        <dbReference type="ARBA" id="ARBA00022553"/>
    </source>
</evidence>
<dbReference type="STRING" id="1603606.DSOUD_1430"/>
<protein>
    <submittedName>
        <fullName evidence="4">Fis family transcriptional regulator</fullName>
    </submittedName>
</protein>
<dbReference type="Gene3D" id="3.40.50.2300">
    <property type="match status" value="1"/>
</dbReference>
<dbReference type="PROSITE" id="PS50110">
    <property type="entry name" value="RESPONSE_REGULATORY"/>
    <property type="match status" value="1"/>
</dbReference>
<keyword evidence="5" id="KW-1185">Reference proteome</keyword>
<dbReference type="RefSeq" id="WP_053550343.1">
    <property type="nucleotide sequence ID" value="NZ_CP010802.1"/>
</dbReference>
<name>A0A0M3QFG9_9BACT</name>
<dbReference type="EMBL" id="CP010802">
    <property type="protein sequence ID" value="ALC16209.1"/>
    <property type="molecule type" value="Genomic_DNA"/>
</dbReference>
<dbReference type="SMART" id="SM00448">
    <property type="entry name" value="REC"/>
    <property type="match status" value="1"/>
</dbReference>
<dbReference type="PANTHER" id="PTHR44591">
    <property type="entry name" value="STRESS RESPONSE REGULATOR PROTEIN 1"/>
    <property type="match status" value="1"/>
</dbReference>
<sequence length="123" mass="13789">MNKKKRIMVVDDSFSIRQMMTFTLKQAGYEAIEAVDGKDALTKFATEDVQMLITDLNMPNMDGTSLIREVRKNAANRFMPILMLTTESQESKRQEGKSAGASAWIVKPFKAEQLLGVVKMVLA</sequence>
<dbReference type="SUPFAM" id="SSF52172">
    <property type="entry name" value="CheY-like"/>
    <property type="match status" value="1"/>
</dbReference>
<dbReference type="InterPro" id="IPR050595">
    <property type="entry name" value="Bact_response_regulator"/>
</dbReference>
<feature type="domain" description="Response regulatory" evidence="3">
    <location>
        <begin position="6"/>
        <end position="122"/>
    </location>
</feature>
<gene>
    <name evidence="4" type="primary">cheY34H</name>
    <name evidence="4" type="ORF">DSOUD_1430</name>
</gene>
<dbReference type="Pfam" id="PF00072">
    <property type="entry name" value="Response_reg"/>
    <property type="match status" value="1"/>
</dbReference>
<dbReference type="PATRIC" id="fig|1603606.3.peg.1559"/>
<dbReference type="PANTHER" id="PTHR44591:SF25">
    <property type="entry name" value="CHEMOTAXIS TWO-COMPONENT RESPONSE REGULATOR"/>
    <property type="match status" value="1"/>
</dbReference>
<evidence type="ECO:0000313" key="5">
    <source>
        <dbReference type="Proteomes" id="UP000057158"/>
    </source>
</evidence>
<accession>A0A0M3QFG9</accession>
<dbReference type="AlphaFoldDB" id="A0A0M3QFG9"/>
<evidence type="ECO:0000256" key="2">
    <source>
        <dbReference type="PROSITE-ProRule" id="PRU00169"/>
    </source>
</evidence>
<evidence type="ECO:0000313" key="4">
    <source>
        <dbReference type="EMBL" id="ALC16209.1"/>
    </source>
</evidence>
<feature type="modified residue" description="4-aspartylphosphate" evidence="2">
    <location>
        <position position="55"/>
    </location>
</feature>
<proteinExistence type="predicted"/>
<keyword evidence="1 2" id="KW-0597">Phosphoprotein</keyword>